<name>A0A4Y2SZJ6_ARAVE</name>
<reference evidence="1 2" key="1">
    <citation type="journal article" date="2019" name="Sci. Rep.">
        <title>Orb-weaving spider Araneus ventricosus genome elucidates the spidroin gene catalogue.</title>
        <authorList>
            <person name="Kono N."/>
            <person name="Nakamura H."/>
            <person name="Ohtoshi R."/>
            <person name="Moran D.A.P."/>
            <person name="Shinohara A."/>
            <person name="Yoshida Y."/>
            <person name="Fujiwara M."/>
            <person name="Mori M."/>
            <person name="Tomita M."/>
            <person name="Arakawa K."/>
        </authorList>
    </citation>
    <scope>NUCLEOTIDE SEQUENCE [LARGE SCALE GENOMIC DNA]</scope>
</reference>
<evidence type="ECO:0000313" key="2">
    <source>
        <dbReference type="Proteomes" id="UP000499080"/>
    </source>
</evidence>
<keyword evidence="2" id="KW-1185">Reference proteome</keyword>
<organism evidence="1 2">
    <name type="scientific">Araneus ventricosus</name>
    <name type="common">Orbweaver spider</name>
    <name type="synonym">Epeira ventricosa</name>
    <dbReference type="NCBI Taxonomy" id="182803"/>
    <lineage>
        <taxon>Eukaryota</taxon>
        <taxon>Metazoa</taxon>
        <taxon>Ecdysozoa</taxon>
        <taxon>Arthropoda</taxon>
        <taxon>Chelicerata</taxon>
        <taxon>Arachnida</taxon>
        <taxon>Araneae</taxon>
        <taxon>Araneomorphae</taxon>
        <taxon>Entelegynae</taxon>
        <taxon>Araneoidea</taxon>
        <taxon>Araneidae</taxon>
        <taxon>Araneus</taxon>
    </lineage>
</organism>
<proteinExistence type="predicted"/>
<accession>A0A4Y2SZJ6</accession>
<evidence type="ECO:0000313" key="1">
    <source>
        <dbReference type="EMBL" id="GBN93808.1"/>
    </source>
</evidence>
<gene>
    <name evidence="1" type="ORF">AVEN_80838_1</name>
</gene>
<dbReference type="Proteomes" id="UP000499080">
    <property type="component" value="Unassembled WGS sequence"/>
</dbReference>
<comment type="caution">
    <text evidence="1">The sequence shown here is derived from an EMBL/GenBank/DDBJ whole genome shotgun (WGS) entry which is preliminary data.</text>
</comment>
<sequence>MEESFASFSRQEVCFAALLFKHRGLNELIGGKMLFWKLVEECLVKGPLYQRDDLIARKIWIPGLVEPPHMASSTDSGQVREKRKAISVGIVVDATERSKIPKPQKSTALNPPFWSKRSKKRKSYQRTFILGPSNATSGQKAEERALWSDGRISLTECLEEKYLCGTLCDSQLSKWKIARNRKRSFRIFN</sequence>
<dbReference type="EMBL" id="BGPR01025147">
    <property type="protein sequence ID" value="GBN93808.1"/>
    <property type="molecule type" value="Genomic_DNA"/>
</dbReference>
<protein>
    <submittedName>
        <fullName evidence="1">Uncharacterized protein</fullName>
    </submittedName>
</protein>
<dbReference type="AlphaFoldDB" id="A0A4Y2SZJ6"/>